<dbReference type="InterPro" id="IPR036388">
    <property type="entry name" value="WH-like_DNA-bd_sf"/>
</dbReference>
<dbReference type="InterPro" id="IPR000835">
    <property type="entry name" value="HTH_MarR-typ"/>
</dbReference>
<proteinExistence type="predicted"/>
<sequence length="329" mass="38310">MVEMDISFERYLKETLDIYVLPKKWEEAEKLPFFLRNLYAFFEVPMLGTHCLAMVAKDKTENTPATIRKHIIQVQKKWKHEIIYIQQKVTAYNRKRLIEQKVPFVIPGNQMYLPFLGIDLREHFKKIRNMDSPWSPSTQVVVLYTLQREGGPRFTPKKLANRLGYTAMTMTRALNELEGAGLGQISMEGRERVLRFDRNKKELWRNALERLRSPVKKRLWVKHSLNKPLGMKAGLSALAYYSALAEPANPVFALEGKKWKGIKTGKNIRILEIVEPGACELEIWSYPPELFSKEGVVDRLSLYLSMQANDDERVESALEEMMDQVAWYP</sequence>
<dbReference type="Gene3D" id="1.10.10.10">
    <property type="entry name" value="Winged helix-like DNA-binding domain superfamily/Winged helix DNA-binding domain"/>
    <property type="match status" value="1"/>
</dbReference>
<dbReference type="EMBL" id="JACNIG010000180">
    <property type="protein sequence ID" value="MBC8431814.1"/>
    <property type="molecule type" value="Genomic_DNA"/>
</dbReference>
<organism evidence="2 3">
    <name type="scientific">Candidatus Desulfatibia vada</name>
    <dbReference type="NCBI Taxonomy" id="2841696"/>
    <lineage>
        <taxon>Bacteria</taxon>
        <taxon>Pseudomonadati</taxon>
        <taxon>Thermodesulfobacteriota</taxon>
        <taxon>Desulfobacteria</taxon>
        <taxon>Desulfobacterales</taxon>
        <taxon>Desulfobacterales incertae sedis</taxon>
        <taxon>Candidatus Desulfatibia</taxon>
    </lineage>
</organism>
<reference evidence="2 3" key="1">
    <citation type="submission" date="2020-08" db="EMBL/GenBank/DDBJ databases">
        <title>Bridging the membrane lipid divide: bacteria of the FCB group superphylum have the potential to synthesize archaeal ether lipids.</title>
        <authorList>
            <person name="Villanueva L."/>
            <person name="Von Meijenfeldt F.A.B."/>
            <person name="Westbye A.B."/>
            <person name="Yadav S."/>
            <person name="Hopmans E.C."/>
            <person name="Dutilh B.E."/>
            <person name="Sinninghe Damste J.S."/>
        </authorList>
    </citation>
    <scope>NUCLEOTIDE SEQUENCE [LARGE SCALE GENOMIC DNA]</scope>
    <source>
        <strain evidence="2">NIOZ-UU17</strain>
    </source>
</reference>
<name>A0A8J6NXN5_9BACT</name>
<dbReference type="Proteomes" id="UP000605201">
    <property type="component" value="Unassembled WGS sequence"/>
</dbReference>
<evidence type="ECO:0000259" key="1">
    <source>
        <dbReference type="Pfam" id="PF01047"/>
    </source>
</evidence>
<dbReference type="SUPFAM" id="SSF46785">
    <property type="entry name" value="Winged helix' DNA-binding domain"/>
    <property type="match status" value="1"/>
</dbReference>
<accession>A0A8J6NXN5</accession>
<dbReference type="AlphaFoldDB" id="A0A8J6NXN5"/>
<feature type="domain" description="HTH marR-type" evidence="1">
    <location>
        <begin position="137"/>
        <end position="182"/>
    </location>
</feature>
<dbReference type="GO" id="GO:0003700">
    <property type="term" value="F:DNA-binding transcription factor activity"/>
    <property type="evidence" value="ECO:0007669"/>
    <property type="project" value="InterPro"/>
</dbReference>
<evidence type="ECO:0000313" key="3">
    <source>
        <dbReference type="Proteomes" id="UP000605201"/>
    </source>
</evidence>
<protein>
    <submittedName>
        <fullName evidence="2">MarR family transcriptional regulator</fullName>
    </submittedName>
</protein>
<dbReference type="Pfam" id="PF01047">
    <property type="entry name" value="MarR"/>
    <property type="match status" value="1"/>
</dbReference>
<gene>
    <name evidence="2" type="ORF">H8D96_07820</name>
</gene>
<evidence type="ECO:0000313" key="2">
    <source>
        <dbReference type="EMBL" id="MBC8431814.1"/>
    </source>
</evidence>
<dbReference type="InterPro" id="IPR036390">
    <property type="entry name" value="WH_DNA-bd_sf"/>
</dbReference>
<comment type="caution">
    <text evidence="2">The sequence shown here is derived from an EMBL/GenBank/DDBJ whole genome shotgun (WGS) entry which is preliminary data.</text>
</comment>